<feature type="compositionally biased region" description="Basic and acidic residues" evidence="1">
    <location>
        <begin position="59"/>
        <end position="70"/>
    </location>
</feature>
<feature type="region of interest" description="Disordered" evidence="1">
    <location>
        <begin position="22"/>
        <end position="78"/>
    </location>
</feature>
<dbReference type="AlphaFoldDB" id="A0AAV7G329"/>
<comment type="caution">
    <text evidence="2">The sequence shown here is derived from an EMBL/GenBank/DDBJ whole genome shotgun (WGS) entry which is preliminary data.</text>
</comment>
<gene>
    <name evidence="2" type="ORF">IEQ34_021046</name>
</gene>
<protein>
    <submittedName>
        <fullName evidence="2">Uncharacterized protein</fullName>
    </submittedName>
</protein>
<evidence type="ECO:0000256" key="1">
    <source>
        <dbReference type="SAM" id="MobiDB-lite"/>
    </source>
</evidence>
<proteinExistence type="predicted"/>
<dbReference type="Proteomes" id="UP000775213">
    <property type="component" value="Unassembled WGS sequence"/>
</dbReference>
<evidence type="ECO:0000313" key="3">
    <source>
        <dbReference type="Proteomes" id="UP000775213"/>
    </source>
</evidence>
<organism evidence="2 3">
    <name type="scientific">Dendrobium chrysotoxum</name>
    <name type="common">Orchid</name>
    <dbReference type="NCBI Taxonomy" id="161865"/>
    <lineage>
        <taxon>Eukaryota</taxon>
        <taxon>Viridiplantae</taxon>
        <taxon>Streptophyta</taxon>
        <taxon>Embryophyta</taxon>
        <taxon>Tracheophyta</taxon>
        <taxon>Spermatophyta</taxon>
        <taxon>Magnoliopsida</taxon>
        <taxon>Liliopsida</taxon>
        <taxon>Asparagales</taxon>
        <taxon>Orchidaceae</taxon>
        <taxon>Epidendroideae</taxon>
        <taxon>Malaxideae</taxon>
        <taxon>Dendrobiinae</taxon>
        <taxon>Dendrobium</taxon>
    </lineage>
</organism>
<sequence length="92" mass="10190">MHGHSVMECFILHLYLCKQKESTKEEKGKANVDSSTPLVDDNTKQAPKFLIDSNPENRSSFKEPIHDMNGHTEVGGVTDLVAEAPNPSILNQ</sequence>
<dbReference type="EMBL" id="JAGFBR010000018">
    <property type="protein sequence ID" value="KAH0450354.1"/>
    <property type="molecule type" value="Genomic_DNA"/>
</dbReference>
<reference evidence="2 3" key="1">
    <citation type="journal article" date="2021" name="Hortic Res">
        <title>Chromosome-scale assembly of the Dendrobium chrysotoxum genome enhances the understanding of orchid evolution.</title>
        <authorList>
            <person name="Zhang Y."/>
            <person name="Zhang G.Q."/>
            <person name="Zhang D."/>
            <person name="Liu X.D."/>
            <person name="Xu X.Y."/>
            <person name="Sun W.H."/>
            <person name="Yu X."/>
            <person name="Zhu X."/>
            <person name="Wang Z.W."/>
            <person name="Zhao X."/>
            <person name="Zhong W.Y."/>
            <person name="Chen H."/>
            <person name="Yin W.L."/>
            <person name="Huang T."/>
            <person name="Niu S.C."/>
            <person name="Liu Z.J."/>
        </authorList>
    </citation>
    <scope>NUCLEOTIDE SEQUENCE [LARGE SCALE GENOMIC DNA]</scope>
    <source>
        <strain evidence="2">Lindl</strain>
    </source>
</reference>
<name>A0AAV7G329_DENCH</name>
<accession>A0AAV7G329</accession>
<keyword evidence="3" id="KW-1185">Reference proteome</keyword>
<evidence type="ECO:0000313" key="2">
    <source>
        <dbReference type="EMBL" id="KAH0450354.1"/>
    </source>
</evidence>